<evidence type="ECO:0000256" key="1">
    <source>
        <dbReference type="SAM" id="MobiDB-lite"/>
    </source>
</evidence>
<evidence type="ECO:0000313" key="3">
    <source>
        <dbReference type="Proteomes" id="UP000266841"/>
    </source>
</evidence>
<reference evidence="2 3" key="1">
    <citation type="journal article" date="2012" name="Genome Biol.">
        <title>Genome and low-iron response of an oceanic diatom adapted to chronic iron limitation.</title>
        <authorList>
            <person name="Lommer M."/>
            <person name="Specht M."/>
            <person name="Roy A.S."/>
            <person name="Kraemer L."/>
            <person name="Andreson R."/>
            <person name="Gutowska M.A."/>
            <person name="Wolf J."/>
            <person name="Bergner S.V."/>
            <person name="Schilhabel M.B."/>
            <person name="Klostermeier U.C."/>
            <person name="Beiko R.G."/>
            <person name="Rosenstiel P."/>
            <person name="Hippler M."/>
            <person name="Laroche J."/>
        </authorList>
    </citation>
    <scope>NUCLEOTIDE SEQUENCE [LARGE SCALE GENOMIC DNA]</scope>
    <source>
        <strain evidence="2 3">CCMP1005</strain>
    </source>
</reference>
<sequence>MPNVATADLADSAARNHEQQLEVRDPERSLTACNLQQRLM</sequence>
<comment type="caution">
    <text evidence="2">The sequence shown here is derived from an EMBL/GenBank/DDBJ whole genome shotgun (WGS) entry which is preliminary data.</text>
</comment>
<proteinExistence type="predicted"/>
<dbReference type="EMBL" id="AGNL01026768">
    <property type="protein sequence ID" value="EJK57891.1"/>
    <property type="molecule type" value="Genomic_DNA"/>
</dbReference>
<name>K0SAA8_THAOC</name>
<feature type="compositionally biased region" description="Basic and acidic residues" evidence="1">
    <location>
        <begin position="14"/>
        <end position="28"/>
    </location>
</feature>
<protein>
    <submittedName>
        <fullName evidence="2">Uncharacterized protein</fullName>
    </submittedName>
</protein>
<feature type="region of interest" description="Disordered" evidence="1">
    <location>
        <begin position="1"/>
        <end position="40"/>
    </location>
</feature>
<keyword evidence="3" id="KW-1185">Reference proteome</keyword>
<feature type="non-terminal residue" evidence="2">
    <location>
        <position position="40"/>
    </location>
</feature>
<dbReference type="AlphaFoldDB" id="K0SAA8"/>
<evidence type="ECO:0000313" key="2">
    <source>
        <dbReference type="EMBL" id="EJK57891.1"/>
    </source>
</evidence>
<feature type="compositionally biased region" description="Polar residues" evidence="1">
    <location>
        <begin position="31"/>
        <end position="40"/>
    </location>
</feature>
<gene>
    <name evidence="2" type="ORF">THAOC_22026</name>
</gene>
<dbReference type="Proteomes" id="UP000266841">
    <property type="component" value="Unassembled WGS sequence"/>
</dbReference>
<accession>K0SAA8</accession>
<organism evidence="2 3">
    <name type="scientific">Thalassiosira oceanica</name>
    <name type="common">Marine diatom</name>
    <dbReference type="NCBI Taxonomy" id="159749"/>
    <lineage>
        <taxon>Eukaryota</taxon>
        <taxon>Sar</taxon>
        <taxon>Stramenopiles</taxon>
        <taxon>Ochrophyta</taxon>
        <taxon>Bacillariophyta</taxon>
        <taxon>Coscinodiscophyceae</taxon>
        <taxon>Thalassiosirophycidae</taxon>
        <taxon>Thalassiosirales</taxon>
        <taxon>Thalassiosiraceae</taxon>
        <taxon>Thalassiosira</taxon>
    </lineage>
</organism>